<accession>A0A1B7MZN6</accession>
<dbReference type="SMART" id="SM00256">
    <property type="entry name" value="FBOX"/>
    <property type="match status" value="1"/>
</dbReference>
<dbReference type="PROSITE" id="PS50294">
    <property type="entry name" value="WD_REPEATS_REGION"/>
    <property type="match status" value="4"/>
</dbReference>
<dbReference type="CDD" id="cd09917">
    <property type="entry name" value="F-box_SF"/>
    <property type="match status" value="1"/>
</dbReference>
<dbReference type="Pfam" id="PF12937">
    <property type="entry name" value="F-box-like"/>
    <property type="match status" value="1"/>
</dbReference>
<dbReference type="SUPFAM" id="SSF50978">
    <property type="entry name" value="WD40 repeat-like"/>
    <property type="match status" value="1"/>
</dbReference>
<dbReference type="InParanoid" id="A0A1B7MZN6"/>
<dbReference type="PANTHER" id="PTHR22847:SF745">
    <property type="entry name" value="F-BOX_WD REPEAT-CONTAINING PROTEIN 7"/>
    <property type="match status" value="1"/>
</dbReference>
<feature type="compositionally biased region" description="Low complexity" evidence="4">
    <location>
        <begin position="917"/>
        <end position="933"/>
    </location>
</feature>
<dbReference type="InterPro" id="IPR036047">
    <property type="entry name" value="F-box-like_dom_sf"/>
</dbReference>
<evidence type="ECO:0000259" key="5">
    <source>
        <dbReference type="PROSITE" id="PS50181"/>
    </source>
</evidence>
<dbReference type="Gene3D" id="2.130.10.10">
    <property type="entry name" value="YVTN repeat-like/Quinoprotein amine dehydrogenase"/>
    <property type="match status" value="2"/>
</dbReference>
<dbReference type="PROSITE" id="PS50181">
    <property type="entry name" value="FBOX"/>
    <property type="match status" value="1"/>
</dbReference>
<gene>
    <name evidence="6" type="ORF">K503DRAFT_741782</name>
</gene>
<dbReference type="InterPro" id="IPR001810">
    <property type="entry name" value="F-box_dom"/>
</dbReference>
<evidence type="ECO:0000256" key="2">
    <source>
        <dbReference type="ARBA" id="ARBA00022737"/>
    </source>
</evidence>
<feature type="region of interest" description="Disordered" evidence="4">
    <location>
        <begin position="104"/>
        <end position="126"/>
    </location>
</feature>
<dbReference type="Gene3D" id="1.20.1280.50">
    <property type="match status" value="1"/>
</dbReference>
<keyword evidence="2" id="KW-0677">Repeat</keyword>
<feature type="repeat" description="WD" evidence="3">
    <location>
        <begin position="797"/>
        <end position="836"/>
    </location>
</feature>
<organism evidence="6 7">
    <name type="scientific">Rhizopogon vinicolor AM-OR11-026</name>
    <dbReference type="NCBI Taxonomy" id="1314800"/>
    <lineage>
        <taxon>Eukaryota</taxon>
        <taxon>Fungi</taxon>
        <taxon>Dikarya</taxon>
        <taxon>Basidiomycota</taxon>
        <taxon>Agaricomycotina</taxon>
        <taxon>Agaricomycetes</taxon>
        <taxon>Agaricomycetidae</taxon>
        <taxon>Boletales</taxon>
        <taxon>Suillineae</taxon>
        <taxon>Rhizopogonaceae</taxon>
        <taxon>Rhizopogon</taxon>
    </lineage>
</organism>
<evidence type="ECO:0000256" key="4">
    <source>
        <dbReference type="SAM" id="MobiDB-lite"/>
    </source>
</evidence>
<dbReference type="PRINTS" id="PR00320">
    <property type="entry name" value="GPROTEINBRPT"/>
</dbReference>
<evidence type="ECO:0000313" key="7">
    <source>
        <dbReference type="Proteomes" id="UP000092154"/>
    </source>
</evidence>
<dbReference type="Proteomes" id="UP000092154">
    <property type="component" value="Unassembled WGS sequence"/>
</dbReference>
<dbReference type="OrthoDB" id="19711at2759"/>
<feature type="repeat" description="WD" evidence="3">
    <location>
        <begin position="837"/>
        <end position="876"/>
    </location>
</feature>
<dbReference type="SMART" id="SM00320">
    <property type="entry name" value="WD40"/>
    <property type="match status" value="7"/>
</dbReference>
<feature type="compositionally biased region" description="Polar residues" evidence="4">
    <location>
        <begin position="45"/>
        <end position="57"/>
    </location>
</feature>
<feature type="repeat" description="WD" evidence="3">
    <location>
        <begin position="877"/>
        <end position="909"/>
    </location>
</feature>
<evidence type="ECO:0000313" key="6">
    <source>
        <dbReference type="EMBL" id="OAX38066.1"/>
    </source>
</evidence>
<dbReference type="EMBL" id="KV448315">
    <property type="protein sequence ID" value="OAX38066.1"/>
    <property type="molecule type" value="Genomic_DNA"/>
</dbReference>
<keyword evidence="1 3" id="KW-0853">WD repeat</keyword>
<dbReference type="InterPro" id="IPR001680">
    <property type="entry name" value="WD40_rpt"/>
</dbReference>
<feature type="domain" description="F-box" evidence="5">
    <location>
        <begin position="401"/>
        <end position="447"/>
    </location>
</feature>
<feature type="repeat" description="WD" evidence="3">
    <location>
        <begin position="645"/>
        <end position="684"/>
    </location>
</feature>
<name>A0A1B7MZN6_9AGAM</name>
<proteinExistence type="predicted"/>
<dbReference type="InterPro" id="IPR036322">
    <property type="entry name" value="WD40_repeat_dom_sf"/>
</dbReference>
<dbReference type="Pfam" id="PF00400">
    <property type="entry name" value="WD40"/>
    <property type="match status" value="6"/>
</dbReference>
<dbReference type="AlphaFoldDB" id="A0A1B7MZN6"/>
<reference evidence="6 7" key="1">
    <citation type="submission" date="2016-06" db="EMBL/GenBank/DDBJ databases">
        <title>Comparative genomics of the ectomycorrhizal sister species Rhizopogon vinicolor and Rhizopogon vesiculosus (Basidiomycota: Boletales) reveals a divergence of the mating type B locus.</title>
        <authorList>
            <consortium name="DOE Joint Genome Institute"/>
            <person name="Mujic A.B."/>
            <person name="Kuo A."/>
            <person name="Tritt A."/>
            <person name="Lipzen A."/>
            <person name="Chen C."/>
            <person name="Johnson J."/>
            <person name="Sharma A."/>
            <person name="Barry K."/>
            <person name="Grigoriev I.V."/>
            <person name="Spatafora J.W."/>
        </authorList>
    </citation>
    <scope>NUCLEOTIDE SEQUENCE [LARGE SCALE GENOMIC DNA]</scope>
    <source>
        <strain evidence="6 7">AM-OR11-026</strain>
    </source>
</reference>
<dbReference type="CDD" id="cd00200">
    <property type="entry name" value="WD40"/>
    <property type="match status" value="1"/>
</dbReference>
<evidence type="ECO:0000256" key="3">
    <source>
        <dbReference type="PROSITE-ProRule" id="PRU00221"/>
    </source>
</evidence>
<sequence>MLAALHPQSPNPQHGPLAMSMTSTRTRKTWSSDFHGELRRRYLSPSPTRTPYYTANPSPEPQSDPETDDERIEHQPISMTGPSRLTLDLPVFSLNSPQFQSALQLSDEDNDSLDDHPHPPSNPHTNLRLNINFNIDLDLSQATLGHSRPPSPTPTADFSMISPPNSPSYTQYHSQFLSPPHARNTLPFFRTTPSRPSSTHTHLRSHSIGFGNGKRRVRPNITKLWESISSPSPRSLGGSKSSPSLKHLSPAHKSFPRSSPNLLRAKRKIKRPSVTDVFSGGGSWARGSGDRRYTQDVDYGALDPLDGEEGELVDRDGYFDAIEGGVAASPSSYTHSGSPLQSYSPSPISPSHYTTNFTSSPACLPRPDPPSQAYTLCRTSLSPYASASTSTFTSTYDCHTTRTSLPLPPELTLHILSLLPVRSVMACMLVSRAFCALARDNGVWWGVWQGMDGRPRVRARVSRPFGRDAYSYPYANNFAYGLAPSTSMSSYSAFLSQHHGDSIPSLSSSSEDDSDSDSSSLRYTHQDIRDEGVHGFPLLEDGEDDEGDGPSGWAVNWGRVEALCQRGQSRSIFVNRDRSKTDADADAENNVNSTLTRNAYTTGDLTGRGAALGPLRLNWQTLYRSRVTLERRWRDPRLTPQVMRIEGHGDSVYCLDFDSRRIITGSRDRTIKVWCIRTGECLATFEAHLGSVLCLKFEKDFDAFRQLGSCGAGDGLEDEQESHGLMVSGSSDCTVRVWNLYASHRGSRVRADVRTVLRGHSGGVLDLRMDEKWIVSCSKDALINVYSRSTLTLHAVLRGHEGPVNAIGLEGGRVVSASGDGRMMLWDAGSGRCERVFEGHERGLACIEFKDDLILSGSNDCTIKLWRASTGECLHTFAGHTLLVRALCFDPRTGYVVSASYDRSVRVWEWREPCDAGSPSAPFSSSASSTHSGRSSHELMYTGDTDVASVVGVADGVVGYRGMNGKRGMGRLVREFRDLHGSHIFDVKFDVGRIVSTSHDQKIVVLDFTHDIEGAEIFM</sequence>
<feature type="repeat" description="WD" evidence="3">
    <location>
        <begin position="725"/>
        <end position="740"/>
    </location>
</feature>
<dbReference type="STRING" id="1314800.A0A1B7MZN6"/>
<dbReference type="InterPro" id="IPR020472">
    <property type="entry name" value="WD40_PAC1"/>
</dbReference>
<dbReference type="PANTHER" id="PTHR22847">
    <property type="entry name" value="WD40 REPEAT PROTEIN"/>
    <property type="match status" value="1"/>
</dbReference>
<evidence type="ECO:0000256" key="1">
    <source>
        <dbReference type="ARBA" id="ARBA00022574"/>
    </source>
</evidence>
<feature type="region of interest" description="Disordered" evidence="4">
    <location>
        <begin position="917"/>
        <end position="936"/>
    </location>
</feature>
<feature type="region of interest" description="Disordered" evidence="4">
    <location>
        <begin position="502"/>
        <end position="526"/>
    </location>
</feature>
<protein>
    <submittedName>
        <fullName evidence="6">WD40 repeat-like protein</fullName>
    </submittedName>
</protein>
<feature type="region of interest" description="Disordered" evidence="4">
    <location>
        <begin position="193"/>
        <end position="268"/>
    </location>
</feature>
<dbReference type="PROSITE" id="PS50082">
    <property type="entry name" value="WD_REPEATS_2"/>
    <property type="match status" value="5"/>
</dbReference>
<keyword evidence="7" id="KW-1185">Reference proteome</keyword>
<dbReference type="SUPFAM" id="SSF81383">
    <property type="entry name" value="F-box domain"/>
    <property type="match status" value="1"/>
</dbReference>
<dbReference type="InterPro" id="IPR015943">
    <property type="entry name" value="WD40/YVTN_repeat-like_dom_sf"/>
</dbReference>
<feature type="compositionally biased region" description="Low complexity" evidence="4">
    <location>
        <begin position="227"/>
        <end position="248"/>
    </location>
</feature>
<feature type="region of interest" description="Disordered" evidence="4">
    <location>
        <begin position="1"/>
        <end position="71"/>
    </location>
</feature>
<feature type="compositionally biased region" description="Polar residues" evidence="4">
    <location>
        <begin position="20"/>
        <end position="32"/>
    </location>
</feature>